<dbReference type="Proteomes" id="UP001589590">
    <property type="component" value="Unassembled WGS sequence"/>
</dbReference>
<name>A0ABV5H3I6_9FLAO</name>
<dbReference type="SUPFAM" id="SSF82771">
    <property type="entry name" value="GIY-YIG endonuclease"/>
    <property type="match status" value="1"/>
</dbReference>
<comment type="caution">
    <text evidence="2">The sequence shown here is derived from an EMBL/GenBank/DDBJ whole genome shotgun (WGS) entry which is preliminary data.</text>
</comment>
<accession>A0ABV5H3I6</accession>
<dbReference type="PROSITE" id="PS50164">
    <property type="entry name" value="GIY_YIG"/>
    <property type="match status" value="1"/>
</dbReference>
<dbReference type="Gene3D" id="3.90.930.1">
    <property type="match status" value="1"/>
</dbReference>
<dbReference type="Pfam" id="PF22945">
    <property type="entry name" value="LEM-3_GIY-YIG"/>
    <property type="match status" value="1"/>
</dbReference>
<gene>
    <name evidence="2" type="ORF">ACFFU1_16165</name>
</gene>
<evidence type="ECO:0000259" key="1">
    <source>
        <dbReference type="PROSITE" id="PS50164"/>
    </source>
</evidence>
<dbReference type="SUPFAM" id="SSF82185">
    <property type="entry name" value="Histone H3 K4-specific methyltransferase SET7/9 N-terminal domain"/>
    <property type="match status" value="1"/>
</dbReference>
<sequence>MEKKEYYVYGLIDPRNNEYFYIGKGKGNRYDSHFKELPKDIKNIFKYNRIKEIVSENLQVKVDFLFLHLTESTAFHLEKIIIYKIGRESFKEGNLLNFTPGGLWSPGKSLFYETKPNIDFDLTSLDFLAQVKFNSIKKTSSIIHLDEITPKYLIHKYDLDGVLVFIKPIIEFYKDKNMIDLFFEINNENIPIYYAGFIYSKKPIIDFYFSLGFISLNNTISDSFFLEEVKDKLSKKNDFSLTLKQNGFSKIKVIFENKILKIKTFFPNNNIQNIQYLKNGKPLGKWIEYYENSKTKTLKKYNTNGSISFSKSYSLNGSISLKSEYFENGIIKKNWSFYNDNSIYYLEEHSKDSKKVSKKLYYANGQKKYSYNNFNNTIEYSYYHECGRLIEEFITNKGFIKYNLEGEIISISSSKHMKFVDTLNVLSTKKSDKNIISQEKKDADKDWESYNKFLNDHQ</sequence>
<dbReference type="InterPro" id="IPR035901">
    <property type="entry name" value="GIY-YIG_endonuc_sf"/>
</dbReference>
<proteinExistence type="predicted"/>
<reference evidence="2 3" key="1">
    <citation type="submission" date="2024-09" db="EMBL/GenBank/DDBJ databases">
        <authorList>
            <person name="Sun Q."/>
            <person name="Mori K."/>
        </authorList>
    </citation>
    <scope>NUCLEOTIDE SEQUENCE [LARGE SCALE GENOMIC DNA]</scope>
    <source>
        <strain evidence="2 3">CECT 8300</strain>
    </source>
</reference>
<evidence type="ECO:0000313" key="2">
    <source>
        <dbReference type="EMBL" id="MFB9106443.1"/>
    </source>
</evidence>
<dbReference type="RefSeq" id="WP_290270393.1">
    <property type="nucleotide sequence ID" value="NZ_JAUFQP010000010.1"/>
</dbReference>
<keyword evidence="3" id="KW-1185">Reference proteome</keyword>
<protein>
    <recommendedName>
        <fullName evidence="1">GIY-YIG domain-containing protein</fullName>
    </recommendedName>
</protein>
<dbReference type="EMBL" id="JBHMFA010000017">
    <property type="protein sequence ID" value="MFB9106443.1"/>
    <property type="molecule type" value="Genomic_DNA"/>
</dbReference>
<organism evidence="2 3">
    <name type="scientific">Algibacter miyuki</name>
    <dbReference type="NCBI Taxonomy" id="1306933"/>
    <lineage>
        <taxon>Bacteria</taxon>
        <taxon>Pseudomonadati</taxon>
        <taxon>Bacteroidota</taxon>
        <taxon>Flavobacteriia</taxon>
        <taxon>Flavobacteriales</taxon>
        <taxon>Flavobacteriaceae</taxon>
        <taxon>Algibacter</taxon>
    </lineage>
</organism>
<feature type="domain" description="GIY-YIG" evidence="1">
    <location>
        <begin position="4"/>
        <end position="95"/>
    </location>
</feature>
<evidence type="ECO:0000313" key="3">
    <source>
        <dbReference type="Proteomes" id="UP001589590"/>
    </source>
</evidence>
<dbReference type="InterPro" id="IPR000305">
    <property type="entry name" value="GIY-YIG_endonuc"/>
</dbReference>
<dbReference type="CDD" id="cd10440">
    <property type="entry name" value="GIY-YIG_COG3680"/>
    <property type="match status" value="1"/>
</dbReference>